<dbReference type="EMBL" id="DXBR01000124">
    <property type="protein sequence ID" value="HIZ40884.1"/>
    <property type="molecule type" value="Genomic_DNA"/>
</dbReference>
<dbReference type="InterPro" id="IPR007373">
    <property type="entry name" value="Thiamin_PyroPKinase_B1-bd"/>
</dbReference>
<dbReference type="SMART" id="SM00983">
    <property type="entry name" value="TPK_B1_binding"/>
    <property type="match status" value="1"/>
</dbReference>
<dbReference type="SUPFAM" id="SSF63862">
    <property type="entry name" value="Thiamin pyrophosphokinase, substrate-binding domain"/>
    <property type="match status" value="1"/>
</dbReference>
<dbReference type="NCBIfam" id="TIGR01378">
    <property type="entry name" value="thi_PPkinase"/>
    <property type="match status" value="1"/>
</dbReference>
<dbReference type="PANTHER" id="PTHR41299:SF1">
    <property type="entry name" value="THIAMINE PYROPHOSPHOKINASE"/>
    <property type="match status" value="1"/>
</dbReference>
<dbReference type="GO" id="GO:0004788">
    <property type="term" value="F:thiamine diphosphokinase activity"/>
    <property type="evidence" value="ECO:0007669"/>
    <property type="project" value="UniProtKB-UniRule"/>
</dbReference>
<dbReference type="GO" id="GO:0006772">
    <property type="term" value="P:thiamine metabolic process"/>
    <property type="evidence" value="ECO:0007669"/>
    <property type="project" value="UniProtKB-UniRule"/>
</dbReference>
<dbReference type="InterPro" id="IPR007371">
    <property type="entry name" value="TPK_catalytic"/>
</dbReference>
<dbReference type="EC" id="2.7.6.2" evidence="5"/>
<evidence type="ECO:0000256" key="4">
    <source>
        <dbReference type="ARBA" id="ARBA00022840"/>
    </source>
</evidence>
<dbReference type="GO" id="GO:0016301">
    <property type="term" value="F:kinase activity"/>
    <property type="evidence" value="ECO:0007669"/>
    <property type="project" value="UniProtKB-KW"/>
</dbReference>
<dbReference type="Pfam" id="PF04265">
    <property type="entry name" value="TPK_B1_binding"/>
    <property type="match status" value="1"/>
</dbReference>
<dbReference type="Gene3D" id="3.40.50.10240">
    <property type="entry name" value="Thiamin pyrophosphokinase, catalytic domain"/>
    <property type="match status" value="1"/>
</dbReference>
<evidence type="ECO:0000256" key="2">
    <source>
        <dbReference type="ARBA" id="ARBA00022741"/>
    </source>
</evidence>
<dbReference type="InterPro" id="IPR036759">
    <property type="entry name" value="TPK_catalytic_sf"/>
</dbReference>
<proteinExistence type="predicted"/>
<name>A0A9D2J9T0_9FIRM</name>
<protein>
    <recommendedName>
        <fullName evidence="5">Thiamine diphosphokinase</fullName>
        <ecNumber evidence="5">2.7.6.2</ecNumber>
    </recommendedName>
</protein>
<feature type="domain" description="Thiamin pyrophosphokinase thiamin-binding" evidence="6">
    <location>
        <begin position="153"/>
        <end position="221"/>
    </location>
</feature>
<gene>
    <name evidence="7" type="ORF">H9968_13380</name>
</gene>
<dbReference type="GO" id="GO:0030975">
    <property type="term" value="F:thiamine binding"/>
    <property type="evidence" value="ECO:0007669"/>
    <property type="project" value="InterPro"/>
</dbReference>
<dbReference type="GO" id="GO:0009229">
    <property type="term" value="P:thiamine diphosphate biosynthetic process"/>
    <property type="evidence" value="ECO:0007669"/>
    <property type="project" value="InterPro"/>
</dbReference>
<evidence type="ECO:0000313" key="7">
    <source>
        <dbReference type="EMBL" id="HIZ40884.1"/>
    </source>
</evidence>
<dbReference type="AlphaFoldDB" id="A0A9D2J9T0"/>
<evidence type="ECO:0000259" key="6">
    <source>
        <dbReference type="SMART" id="SM00983"/>
    </source>
</evidence>
<keyword evidence="1 7" id="KW-0808">Transferase</keyword>
<dbReference type="PANTHER" id="PTHR41299">
    <property type="entry name" value="THIAMINE PYROPHOSPHOKINASE"/>
    <property type="match status" value="1"/>
</dbReference>
<evidence type="ECO:0000256" key="3">
    <source>
        <dbReference type="ARBA" id="ARBA00022777"/>
    </source>
</evidence>
<evidence type="ECO:0000256" key="1">
    <source>
        <dbReference type="ARBA" id="ARBA00022679"/>
    </source>
</evidence>
<dbReference type="InterPro" id="IPR053149">
    <property type="entry name" value="TPK"/>
</dbReference>
<reference evidence="7" key="2">
    <citation type="submission" date="2021-04" db="EMBL/GenBank/DDBJ databases">
        <authorList>
            <person name="Gilroy R."/>
        </authorList>
    </citation>
    <scope>NUCLEOTIDE SEQUENCE</scope>
    <source>
        <strain evidence="7">CHK179-28034</strain>
    </source>
</reference>
<comment type="caution">
    <text evidence="7">The sequence shown here is derived from an EMBL/GenBank/DDBJ whole genome shotgun (WGS) entry which is preliminary data.</text>
</comment>
<dbReference type="GO" id="GO:0005524">
    <property type="term" value="F:ATP binding"/>
    <property type="evidence" value="ECO:0007669"/>
    <property type="project" value="UniProtKB-KW"/>
</dbReference>
<accession>A0A9D2J9T0</accession>
<keyword evidence="4" id="KW-0067">ATP-binding</keyword>
<dbReference type="InterPro" id="IPR036371">
    <property type="entry name" value="TPK_B1-bd_sf"/>
</dbReference>
<dbReference type="InterPro" id="IPR006282">
    <property type="entry name" value="Thi_PPkinase"/>
</dbReference>
<keyword evidence="3" id="KW-0418">Kinase</keyword>
<dbReference type="Pfam" id="PF04263">
    <property type="entry name" value="TPK_catalytic"/>
    <property type="match status" value="1"/>
</dbReference>
<sequence>MQRNGEKMKENNCILILTGGRIDTDFAAAYLRDKKFDRIIAADSGLASCRRLHLTPTDILGDFDSLRDEGLLAYYREQGVPVREFPARKDFTDTELAVEYAIDLSPEKVTLLGATGTRYDHALANIGMLEKLTTLGISGKIVDKNNEIEMLCGKNEKMYRKIPERKFFSLVAWGGDVTGIDLIGFSYPLNDATLRPSQSLGISNELADETGILRMKTGKLLVIRSAD</sequence>
<evidence type="ECO:0000313" key="8">
    <source>
        <dbReference type="Proteomes" id="UP000824049"/>
    </source>
</evidence>
<organism evidence="7 8">
    <name type="scientific">Candidatus Anaerobutyricum stercoris</name>
    <dbReference type="NCBI Taxonomy" id="2838457"/>
    <lineage>
        <taxon>Bacteria</taxon>
        <taxon>Bacillati</taxon>
        <taxon>Bacillota</taxon>
        <taxon>Clostridia</taxon>
        <taxon>Lachnospirales</taxon>
        <taxon>Lachnospiraceae</taxon>
        <taxon>Anaerobutyricum</taxon>
    </lineage>
</organism>
<evidence type="ECO:0000256" key="5">
    <source>
        <dbReference type="NCBIfam" id="TIGR01378"/>
    </source>
</evidence>
<reference evidence="7" key="1">
    <citation type="journal article" date="2021" name="PeerJ">
        <title>Extensive microbial diversity within the chicken gut microbiome revealed by metagenomics and culture.</title>
        <authorList>
            <person name="Gilroy R."/>
            <person name="Ravi A."/>
            <person name="Getino M."/>
            <person name="Pursley I."/>
            <person name="Horton D.L."/>
            <person name="Alikhan N.F."/>
            <person name="Baker D."/>
            <person name="Gharbi K."/>
            <person name="Hall N."/>
            <person name="Watson M."/>
            <person name="Adriaenssens E.M."/>
            <person name="Foster-Nyarko E."/>
            <person name="Jarju S."/>
            <person name="Secka A."/>
            <person name="Antonio M."/>
            <person name="Oren A."/>
            <person name="Chaudhuri R.R."/>
            <person name="La Ragione R."/>
            <person name="Hildebrand F."/>
            <person name="Pallen M.J."/>
        </authorList>
    </citation>
    <scope>NUCLEOTIDE SEQUENCE</scope>
    <source>
        <strain evidence="7">CHK179-28034</strain>
    </source>
</reference>
<dbReference type="CDD" id="cd07995">
    <property type="entry name" value="TPK"/>
    <property type="match status" value="1"/>
</dbReference>
<dbReference type="Proteomes" id="UP000824049">
    <property type="component" value="Unassembled WGS sequence"/>
</dbReference>
<keyword evidence="2" id="KW-0547">Nucleotide-binding</keyword>
<dbReference type="SUPFAM" id="SSF63999">
    <property type="entry name" value="Thiamin pyrophosphokinase, catalytic domain"/>
    <property type="match status" value="1"/>
</dbReference>